<keyword evidence="2" id="KW-0378">Hydrolase</keyword>
<reference evidence="2 3" key="1">
    <citation type="submission" date="2018-05" db="EMBL/GenBank/DDBJ databases">
        <title>Marinilabilia rubrum sp. nov., isolated from saltern sediment.</title>
        <authorList>
            <person name="Zhang R."/>
        </authorList>
    </citation>
    <scope>NUCLEOTIDE SEQUENCE [LARGE SCALE GENOMIC DNA]</scope>
    <source>
        <strain evidence="2 3">WTE16</strain>
    </source>
</reference>
<dbReference type="GO" id="GO:0016740">
    <property type="term" value="F:transferase activity"/>
    <property type="evidence" value="ECO:0007669"/>
    <property type="project" value="TreeGrafter"/>
</dbReference>
<dbReference type="Pfam" id="PF00753">
    <property type="entry name" value="Lactamase_B"/>
    <property type="match status" value="1"/>
</dbReference>
<sequence length="273" mass="30206">MEIITLVENLAYQQSTKGEHGLSLVVRAGGKQILFDTGQSGLLEENALQMGVDLSAIDMVVISHGHYDHTGGLKRFFEVNDHAPVLLKSKALGEKFSGSTGTRRYIGIDREVAEQNAQRFRIIDAITEVSPNLKVITDISHYYNFEQSSQVMIVEKEGRTMADPFEDELFMVYDHPEGLTVFTGCAHRGIGNICRTAMEATGNSNIKLVLGGTHLKGASQGRISKTIDAFLDIDVAKFGLCHCTGLPAFMQFSEEFPEQVRYAHVGTRFQPYD</sequence>
<dbReference type="Proteomes" id="UP000244956">
    <property type="component" value="Unassembled WGS sequence"/>
</dbReference>
<accession>A0A2U2BEG7</accession>
<name>A0A2U2BEG7_9BACT</name>
<gene>
    <name evidence="2" type="ORF">DDZ16_00560</name>
</gene>
<evidence type="ECO:0000313" key="3">
    <source>
        <dbReference type="Proteomes" id="UP000244956"/>
    </source>
</evidence>
<dbReference type="InterPro" id="IPR036866">
    <property type="entry name" value="RibonucZ/Hydroxyglut_hydro"/>
</dbReference>
<protein>
    <submittedName>
        <fullName evidence="2">MBL fold metallo-hydrolase</fullName>
    </submittedName>
</protein>
<dbReference type="OrthoDB" id="9803916at2"/>
<dbReference type="InterPro" id="IPR001279">
    <property type="entry name" value="Metallo-B-lactamas"/>
</dbReference>
<evidence type="ECO:0000259" key="1">
    <source>
        <dbReference type="Pfam" id="PF00753"/>
    </source>
</evidence>
<dbReference type="SUPFAM" id="SSF56281">
    <property type="entry name" value="Metallo-hydrolase/oxidoreductase"/>
    <property type="match status" value="1"/>
</dbReference>
<dbReference type="InterPro" id="IPR052926">
    <property type="entry name" value="Metallo-beta-lactamase_dom"/>
</dbReference>
<comment type="caution">
    <text evidence="2">The sequence shown here is derived from an EMBL/GenBank/DDBJ whole genome shotgun (WGS) entry which is preliminary data.</text>
</comment>
<feature type="domain" description="Metallo-beta-lactamase" evidence="1">
    <location>
        <begin position="20"/>
        <end position="186"/>
    </location>
</feature>
<dbReference type="PANTHER" id="PTHR13754">
    <property type="entry name" value="METALLO-BETA-LACTAMASE SUPERFAMILY PROTEIN"/>
    <property type="match status" value="1"/>
</dbReference>
<evidence type="ECO:0000313" key="2">
    <source>
        <dbReference type="EMBL" id="PWE01452.1"/>
    </source>
</evidence>
<proteinExistence type="predicted"/>
<keyword evidence="3" id="KW-1185">Reference proteome</keyword>
<dbReference type="Gene3D" id="3.60.15.10">
    <property type="entry name" value="Ribonuclease Z/Hydroxyacylglutathione hydrolase-like"/>
    <property type="match status" value="1"/>
</dbReference>
<dbReference type="PANTHER" id="PTHR13754:SF13">
    <property type="entry name" value="METALLO-BETA-LACTAMASE SUPERFAMILY PROTEIN (AFU_ORTHOLOGUE AFUA_3G07630)"/>
    <property type="match status" value="1"/>
</dbReference>
<dbReference type="EMBL" id="QEWP01000001">
    <property type="protein sequence ID" value="PWE01452.1"/>
    <property type="molecule type" value="Genomic_DNA"/>
</dbReference>
<dbReference type="CDD" id="cd07713">
    <property type="entry name" value="DHPS-like_MBL-fold"/>
    <property type="match status" value="1"/>
</dbReference>
<dbReference type="AlphaFoldDB" id="A0A2U2BEG7"/>
<organism evidence="2 3">
    <name type="scientific">Marinilabilia rubra</name>
    <dbReference type="NCBI Taxonomy" id="2162893"/>
    <lineage>
        <taxon>Bacteria</taxon>
        <taxon>Pseudomonadati</taxon>
        <taxon>Bacteroidota</taxon>
        <taxon>Bacteroidia</taxon>
        <taxon>Marinilabiliales</taxon>
        <taxon>Marinilabiliaceae</taxon>
        <taxon>Marinilabilia</taxon>
    </lineage>
</organism>
<dbReference type="GO" id="GO:0016787">
    <property type="term" value="F:hydrolase activity"/>
    <property type="evidence" value="ECO:0007669"/>
    <property type="project" value="UniProtKB-KW"/>
</dbReference>
<dbReference type="InterPro" id="IPR041712">
    <property type="entry name" value="DHPS-like_MBL-fold"/>
</dbReference>